<dbReference type="SUPFAM" id="SSF56655">
    <property type="entry name" value="Carbohydrate phosphatase"/>
    <property type="match status" value="1"/>
</dbReference>
<evidence type="ECO:0000313" key="6">
    <source>
        <dbReference type="EMBL" id="APX13545.1"/>
    </source>
</evidence>
<evidence type="ECO:0000256" key="4">
    <source>
        <dbReference type="ARBA" id="ARBA00022842"/>
    </source>
</evidence>
<dbReference type="AlphaFoldDB" id="A0A1P8MZN1"/>
<feature type="binding site" evidence="5">
    <location>
        <position position="82"/>
    </location>
    <ligand>
        <name>Mg(2+)</name>
        <dbReference type="ChEBI" id="CHEBI:18420"/>
        <label>1</label>
        <note>catalytic</note>
    </ligand>
</feature>
<dbReference type="EMBL" id="CP019312">
    <property type="protein sequence ID" value="APX13545.1"/>
    <property type="molecule type" value="Genomic_DNA"/>
</dbReference>
<dbReference type="KEGG" id="tom:BWR18_19045"/>
<organism evidence="6 7">
    <name type="scientific">Tateyamaria omphalii</name>
    <dbReference type="NCBI Taxonomy" id="299262"/>
    <lineage>
        <taxon>Bacteria</taxon>
        <taxon>Pseudomonadati</taxon>
        <taxon>Pseudomonadota</taxon>
        <taxon>Alphaproteobacteria</taxon>
        <taxon>Rhodobacterales</taxon>
        <taxon>Roseobacteraceae</taxon>
        <taxon>Tateyamaria</taxon>
    </lineage>
</organism>
<dbReference type="Pfam" id="PF00459">
    <property type="entry name" value="Inositol_P"/>
    <property type="match status" value="1"/>
</dbReference>
<keyword evidence="4 5" id="KW-0460">Magnesium</keyword>
<gene>
    <name evidence="6" type="ORF">BWR18_19045</name>
</gene>
<dbReference type="InterPro" id="IPR020583">
    <property type="entry name" value="Inositol_monoP_metal-BS"/>
</dbReference>
<proteinExistence type="inferred from homology"/>
<dbReference type="RefSeq" id="WP_076629978.1">
    <property type="nucleotide sequence ID" value="NZ_CP019312.1"/>
</dbReference>
<feature type="binding site" evidence="5">
    <location>
        <position position="105"/>
    </location>
    <ligand>
        <name>Mg(2+)</name>
        <dbReference type="ChEBI" id="CHEBI:18420"/>
        <label>1</label>
        <note>catalytic</note>
    </ligand>
</feature>
<dbReference type="GO" id="GO:0046872">
    <property type="term" value="F:metal ion binding"/>
    <property type="evidence" value="ECO:0007669"/>
    <property type="project" value="UniProtKB-KW"/>
</dbReference>
<comment type="similarity">
    <text evidence="1">Belongs to the inositol monophosphatase superfamily.</text>
</comment>
<dbReference type="OrthoDB" id="9785695at2"/>
<dbReference type="GO" id="GO:0008934">
    <property type="term" value="F:inositol monophosphate 1-phosphatase activity"/>
    <property type="evidence" value="ECO:0007669"/>
    <property type="project" value="TreeGrafter"/>
</dbReference>
<dbReference type="Proteomes" id="UP000186336">
    <property type="component" value="Chromosome"/>
</dbReference>
<comment type="cofactor">
    <cofactor evidence="5">
        <name>Mg(2+)</name>
        <dbReference type="ChEBI" id="CHEBI:18420"/>
    </cofactor>
</comment>
<evidence type="ECO:0000313" key="7">
    <source>
        <dbReference type="Proteomes" id="UP000186336"/>
    </source>
</evidence>
<dbReference type="InterPro" id="IPR020550">
    <property type="entry name" value="Inositol_monophosphatase_CS"/>
</dbReference>
<dbReference type="Gene3D" id="3.40.190.80">
    <property type="match status" value="1"/>
</dbReference>
<name>A0A1P8MZN1_9RHOB</name>
<dbReference type="GO" id="GO:0006020">
    <property type="term" value="P:inositol metabolic process"/>
    <property type="evidence" value="ECO:0007669"/>
    <property type="project" value="TreeGrafter"/>
</dbReference>
<keyword evidence="3" id="KW-0378">Hydrolase</keyword>
<evidence type="ECO:0000256" key="2">
    <source>
        <dbReference type="ARBA" id="ARBA00022723"/>
    </source>
</evidence>
<keyword evidence="2 5" id="KW-0479">Metal-binding</keyword>
<dbReference type="PANTHER" id="PTHR20854:SF4">
    <property type="entry name" value="INOSITOL-1-MONOPHOSPHATASE-RELATED"/>
    <property type="match status" value="1"/>
</dbReference>
<feature type="binding site" evidence="5">
    <location>
        <position position="108"/>
    </location>
    <ligand>
        <name>Mg(2+)</name>
        <dbReference type="ChEBI" id="CHEBI:18420"/>
        <label>1</label>
        <note>catalytic</note>
    </ligand>
</feature>
<protein>
    <submittedName>
        <fullName evidence="6">Inositol monophosphatase</fullName>
    </submittedName>
</protein>
<dbReference type="PROSITE" id="PS00630">
    <property type="entry name" value="IMP_2"/>
    <property type="match status" value="1"/>
</dbReference>
<dbReference type="PROSITE" id="PS00629">
    <property type="entry name" value="IMP_1"/>
    <property type="match status" value="1"/>
</dbReference>
<dbReference type="GO" id="GO:0046854">
    <property type="term" value="P:phosphatidylinositol phosphate biosynthetic process"/>
    <property type="evidence" value="ECO:0007669"/>
    <property type="project" value="InterPro"/>
</dbReference>
<feature type="binding site" evidence="5">
    <location>
        <position position="234"/>
    </location>
    <ligand>
        <name>Mg(2+)</name>
        <dbReference type="ChEBI" id="CHEBI:18420"/>
        <label>1</label>
        <note>catalytic</note>
    </ligand>
</feature>
<dbReference type="STRING" id="299262.BWR18_19045"/>
<evidence type="ECO:0000256" key="3">
    <source>
        <dbReference type="ARBA" id="ARBA00022801"/>
    </source>
</evidence>
<dbReference type="Gene3D" id="3.30.540.10">
    <property type="entry name" value="Fructose-1,6-Bisphosphatase, subunit A, domain 1"/>
    <property type="match status" value="1"/>
</dbReference>
<dbReference type="InterPro" id="IPR000760">
    <property type="entry name" value="Inositol_monophosphatase-like"/>
</dbReference>
<reference evidence="6 7" key="1">
    <citation type="submission" date="2017-01" db="EMBL/GenBank/DDBJ databases">
        <title>Complete genome of Tateyamaria omphalii DOK1-4 isolated from seawater in Dokdo.</title>
        <authorList>
            <person name="Kim J.H."/>
            <person name="Chi W.-J."/>
        </authorList>
    </citation>
    <scope>NUCLEOTIDE SEQUENCE [LARGE SCALE GENOMIC DNA]</scope>
    <source>
        <strain evidence="6 7">DOK1-4</strain>
    </source>
</reference>
<dbReference type="PRINTS" id="PR00377">
    <property type="entry name" value="IMPHPHTASES"/>
</dbReference>
<accession>A0A1P8MZN1</accession>
<dbReference type="GO" id="GO:0007165">
    <property type="term" value="P:signal transduction"/>
    <property type="evidence" value="ECO:0007669"/>
    <property type="project" value="TreeGrafter"/>
</dbReference>
<evidence type="ECO:0000256" key="5">
    <source>
        <dbReference type="PIRSR" id="PIRSR600760-2"/>
    </source>
</evidence>
<sequence length="289" mass="31204">MTDQLPMPVTAPLTQAQKTQIINLIRRAAKAEIMPRFRRLDAGEIDTKRDETDLVTQADTAAEAMITRGLQMAFPHALVIGEEAVSANPKLLDGVAEAELSFIIDPVDGTWNFAKNMPLFGTMVSVCRFGVPVFGLIYDPVGNDLIMADNTSPAQWLTQTGRIRPIHTANTKPLNQLAGYAHIRLMTPADQALMWTKVGALAFIGSLRCSAHEYRLAATGAVDFVLSSTLNSWDHAAGVLICQQAGGKAAMLDGSDYNASIKEGYLLTASSPDVWDTLAAHFADLMSDA</sequence>
<dbReference type="PANTHER" id="PTHR20854">
    <property type="entry name" value="INOSITOL MONOPHOSPHATASE"/>
    <property type="match status" value="1"/>
</dbReference>
<evidence type="ECO:0000256" key="1">
    <source>
        <dbReference type="ARBA" id="ARBA00009759"/>
    </source>
</evidence>
<keyword evidence="7" id="KW-1185">Reference proteome</keyword>